<dbReference type="GO" id="GO:0005524">
    <property type="term" value="F:ATP binding"/>
    <property type="evidence" value="ECO:0007669"/>
    <property type="project" value="UniProtKB-KW"/>
</dbReference>
<dbReference type="InterPro" id="IPR006068">
    <property type="entry name" value="ATPase_P-typ_cation-transptr_C"/>
</dbReference>
<evidence type="ECO:0000256" key="1">
    <source>
        <dbReference type="ARBA" id="ARBA00003954"/>
    </source>
</evidence>
<evidence type="ECO:0000256" key="3">
    <source>
        <dbReference type="ARBA" id="ARBA00008746"/>
    </source>
</evidence>
<dbReference type="NCBIfam" id="TIGR01524">
    <property type="entry name" value="ATPase-IIIB_Mg"/>
    <property type="match status" value="1"/>
</dbReference>
<sequence length="879" mass="97097">MNRLPETVMDDPVQHSDKLNAKNGKHVSDQLLETARADTEAVLKTLHSRLDGLSLGEVDSRLQQYGMNEIAREKHQSTLMRFLSNIKNPLVLLLTALGVISFLTGDLRAAVIIFIMVVLGVVLRFFQEMRADNAAEKLKAMVSNTATLVREGKETEAPLKLLVPGDIIRLSAGDMVPADVRVLSAKDLFLNQSALTGESLPIEKKATSTSADVQNPLELNNICFLGSNVESGSATAVVIHTGDQTYFGALATSIVGQRQLTSFDKGINKFTWLMIYFIAVMVPAVFLINGLSKHDWLEAFLFAMAVAVGLTPEMLPMIVTVNLSKGALAMARKKVIVKRLNAIQNFGAMDVLCTDKTGTLTQGKIVLEKHLDAHGDPSAKVLEYGYLNSYHHTGLKNLLDEAVLAHEELEEHLKAKEKYRKIDEIPFDFVRRRMSVIVEDTTGLNTLICKGAVDEVLSLCTRVEIKGEVIEVLPQHDAKRRQIADELNSQGFRVIALAYKQMPGATDEPTYAVKDESDLILLGFLAFVDPPKDTATEALEQLRQLNVDIKILTGDNEIITTYICKEVGVPVEHLLLGPQIEGMNEAELAEAASATSIFARLAPVHKERIIRALQSNGHVVGFMGDGINDAPALKAADVGISVNSAVDIAKESSDIILLENSLLVLQQGVLEGRRVFGNIVKYIKMAASSSFGNMLSVVGASAFLPFLPMLPIQVLINNLLYDFSQTTIPTDEVDAEWLTKPRKWEIDEILRFILCIGPISSIFDYLTFFIMLSVFNCWDNPTLFHTGWFVESLFTQTLIIHVIRTNKIPFLQSWASWPLILTSLIIVAVGAWLTVSPLADTLGFGPLPPLYWGLLAVILICYVILTQLVKTWFYRRYGD</sequence>
<dbReference type="GO" id="GO:0005886">
    <property type="term" value="C:plasma membrane"/>
    <property type="evidence" value="ECO:0007669"/>
    <property type="project" value="UniProtKB-SubCell"/>
</dbReference>
<evidence type="ECO:0000256" key="8">
    <source>
        <dbReference type="ARBA" id="ARBA00022553"/>
    </source>
</evidence>
<evidence type="ECO:0000256" key="14">
    <source>
        <dbReference type="ARBA" id="ARBA00022989"/>
    </source>
</evidence>
<dbReference type="AlphaFoldDB" id="A0A286AKS6"/>
<dbReference type="SFLD" id="SFLDS00003">
    <property type="entry name" value="Haloacid_Dehalogenase"/>
    <property type="match status" value="1"/>
</dbReference>
<dbReference type="Pfam" id="PF00122">
    <property type="entry name" value="E1-E2_ATPase"/>
    <property type="match status" value="1"/>
</dbReference>
<evidence type="ECO:0000256" key="12">
    <source>
        <dbReference type="ARBA" id="ARBA00022842"/>
    </source>
</evidence>
<dbReference type="InterPro" id="IPR023214">
    <property type="entry name" value="HAD_sf"/>
</dbReference>
<evidence type="ECO:0000256" key="16">
    <source>
        <dbReference type="ARBA" id="ARBA00029806"/>
    </source>
</evidence>
<evidence type="ECO:0000256" key="2">
    <source>
        <dbReference type="ARBA" id="ARBA00004429"/>
    </source>
</evidence>
<evidence type="ECO:0000256" key="18">
    <source>
        <dbReference type="SAM" id="MobiDB-lite"/>
    </source>
</evidence>
<dbReference type="PROSITE" id="PS00154">
    <property type="entry name" value="ATPASE_E1_E2"/>
    <property type="match status" value="1"/>
</dbReference>
<feature type="domain" description="Cation-transporting P-type ATPase N-terminal" evidence="20">
    <location>
        <begin position="33"/>
        <end position="106"/>
    </location>
</feature>
<evidence type="ECO:0000256" key="11">
    <source>
        <dbReference type="ARBA" id="ARBA00022840"/>
    </source>
</evidence>
<dbReference type="InterPro" id="IPR006415">
    <property type="entry name" value="P-type_ATPase_IIIB"/>
</dbReference>
<evidence type="ECO:0000256" key="6">
    <source>
        <dbReference type="ARBA" id="ARBA00022475"/>
    </source>
</evidence>
<dbReference type="EC" id="7.2.2.14" evidence="4"/>
<dbReference type="InterPro" id="IPR059000">
    <property type="entry name" value="ATPase_P-type_domA"/>
</dbReference>
<evidence type="ECO:0000256" key="4">
    <source>
        <dbReference type="ARBA" id="ARBA00012786"/>
    </source>
</evidence>
<dbReference type="Gene3D" id="3.40.50.1000">
    <property type="entry name" value="HAD superfamily/HAD-like"/>
    <property type="match status" value="1"/>
</dbReference>
<accession>A0A286AKS6</accession>
<keyword evidence="10" id="KW-0547">Nucleotide-binding</keyword>
<dbReference type="InterPro" id="IPR023299">
    <property type="entry name" value="ATPase_P-typ_cyto_dom_N"/>
</dbReference>
<evidence type="ECO:0000259" key="20">
    <source>
        <dbReference type="SMART" id="SM00831"/>
    </source>
</evidence>
<evidence type="ECO:0000256" key="13">
    <source>
        <dbReference type="ARBA" id="ARBA00022967"/>
    </source>
</evidence>
<evidence type="ECO:0000313" key="22">
    <source>
        <dbReference type="Proteomes" id="UP000219335"/>
    </source>
</evidence>
<dbReference type="NCBIfam" id="TIGR01494">
    <property type="entry name" value="ATPase_P-type"/>
    <property type="match status" value="2"/>
</dbReference>
<evidence type="ECO:0000256" key="9">
    <source>
        <dbReference type="ARBA" id="ARBA00022692"/>
    </source>
</evidence>
<dbReference type="EMBL" id="OCMU01000004">
    <property type="protein sequence ID" value="SOD22508.1"/>
    <property type="molecule type" value="Genomic_DNA"/>
</dbReference>
<dbReference type="SMART" id="SM00831">
    <property type="entry name" value="Cation_ATPase_N"/>
    <property type="match status" value="1"/>
</dbReference>
<feature type="transmembrane region" description="Helical" evidence="19">
    <location>
        <begin position="850"/>
        <end position="869"/>
    </location>
</feature>
<feature type="region of interest" description="Disordered" evidence="18">
    <location>
        <begin position="1"/>
        <end position="20"/>
    </location>
</feature>
<evidence type="ECO:0000256" key="15">
    <source>
        <dbReference type="ARBA" id="ARBA00023136"/>
    </source>
</evidence>
<dbReference type="Pfam" id="PF00689">
    <property type="entry name" value="Cation_ATPase_C"/>
    <property type="match status" value="1"/>
</dbReference>
<name>A0A286AKS6_9PROT</name>
<dbReference type="SUPFAM" id="SSF56784">
    <property type="entry name" value="HAD-like"/>
    <property type="match status" value="1"/>
</dbReference>
<dbReference type="Gene3D" id="2.70.150.10">
    <property type="entry name" value="Calcium-transporting ATPase, cytoplasmic transduction domain A"/>
    <property type="match status" value="1"/>
</dbReference>
<dbReference type="PRINTS" id="PR01836">
    <property type="entry name" value="MGATPASE"/>
</dbReference>
<comment type="catalytic activity">
    <reaction evidence="17">
        <text>Mg(2+)(out) + ATP + H2O = Mg(2+)(in) + ADP + phosphate + H(+)</text>
        <dbReference type="Rhea" id="RHEA:10260"/>
        <dbReference type="ChEBI" id="CHEBI:15377"/>
        <dbReference type="ChEBI" id="CHEBI:15378"/>
        <dbReference type="ChEBI" id="CHEBI:18420"/>
        <dbReference type="ChEBI" id="CHEBI:30616"/>
        <dbReference type="ChEBI" id="CHEBI:43474"/>
        <dbReference type="ChEBI" id="CHEBI:456216"/>
        <dbReference type="EC" id="7.2.2.14"/>
    </reaction>
</comment>
<keyword evidence="8" id="KW-0597">Phosphoprotein</keyword>
<dbReference type="Gene3D" id="1.20.1110.10">
    <property type="entry name" value="Calcium-transporting ATPase, transmembrane domain"/>
    <property type="match status" value="1"/>
</dbReference>
<dbReference type="InterPro" id="IPR018303">
    <property type="entry name" value="ATPase_P-typ_P_site"/>
</dbReference>
<organism evidence="21 22">
    <name type="scientific">Nitrosomonas ureae</name>
    <dbReference type="NCBI Taxonomy" id="44577"/>
    <lineage>
        <taxon>Bacteria</taxon>
        <taxon>Pseudomonadati</taxon>
        <taxon>Pseudomonadota</taxon>
        <taxon>Betaproteobacteria</taxon>
        <taxon>Nitrosomonadales</taxon>
        <taxon>Nitrosomonadaceae</taxon>
        <taxon>Nitrosomonas</taxon>
    </lineage>
</organism>
<dbReference type="SFLD" id="SFLDG00002">
    <property type="entry name" value="C1.7:_P-type_atpase_like"/>
    <property type="match status" value="1"/>
</dbReference>
<dbReference type="Pfam" id="PF00690">
    <property type="entry name" value="Cation_ATPase_N"/>
    <property type="match status" value="1"/>
</dbReference>
<dbReference type="InterPro" id="IPR008250">
    <property type="entry name" value="ATPase_P-typ_transduc_dom_A_sf"/>
</dbReference>
<keyword evidence="6" id="KW-1003">Cell membrane</keyword>
<comment type="similarity">
    <text evidence="3">Belongs to the cation transport ATPase (P-type) (TC 3.A.3) family. Type IIIB subfamily.</text>
</comment>
<dbReference type="SUPFAM" id="SSF81665">
    <property type="entry name" value="Calcium ATPase, transmembrane domain M"/>
    <property type="match status" value="1"/>
</dbReference>
<proteinExistence type="inferred from homology"/>
<dbReference type="Pfam" id="PF13246">
    <property type="entry name" value="Cation_ATPase"/>
    <property type="match status" value="1"/>
</dbReference>
<keyword evidence="12" id="KW-0460">Magnesium</keyword>
<feature type="transmembrane region" description="Helical" evidence="19">
    <location>
        <begin position="82"/>
        <end position="103"/>
    </location>
</feature>
<dbReference type="InterPro" id="IPR004014">
    <property type="entry name" value="ATPase_P-typ_cation-transptr_N"/>
</dbReference>
<keyword evidence="7" id="KW-0997">Cell inner membrane</keyword>
<comment type="subcellular location">
    <subcellularLocation>
        <location evidence="2">Cell inner membrane</location>
        <topology evidence="2">Multi-pass membrane protein</topology>
    </subcellularLocation>
</comment>
<dbReference type="InterPro" id="IPR044492">
    <property type="entry name" value="P_typ_ATPase_HD_dom"/>
</dbReference>
<feature type="transmembrane region" description="Helical" evidence="19">
    <location>
        <begin position="270"/>
        <end position="288"/>
    </location>
</feature>
<keyword evidence="15 19" id="KW-0472">Membrane</keyword>
<keyword evidence="11" id="KW-0067">ATP-binding</keyword>
<reference evidence="21 22" key="1">
    <citation type="submission" date="2017-09" db="EMBL/GenBank/DDBJ databases">
        <authorList>
            <person name="Ehlers B."/>
            <person name="Leendertz F.H."/>
        </authorList>
    </citation>
    <scope>NUCLEOTIDE SEQUENCE [LARGE SCALE GENOMIC DNA]</scope>
    <source>
        <strain evidence="21 22">Nm42</strain>
    </source>
</reference>
<feature type="transmembrane region" description="Helical" evidence="19">
    <location>
        <begin position="815"/>
        <end position="835"/>
    </location>
</feature>
<keyword evidence="9 19" id="KW-0812">Transmembrane</keyword>
<evidence type="ECO:0000256" key="10">
    <source>
        <dbReference type="ARBA" id="ARBA00022741"/>
    </source>
</evidence>
<evidence type="ECO:0000256" key="17">
    <source>
        <dbReference type="ARBA" id="ARBA00047295"/>
    </source>
</evidence>
<comment type="function">
    <text evidence="1">Mediates magnesium influx to the cytosol.</text>
</comment>
<keyword evidence="13" id="KW-1278">Translocase</keyword>
<dbReference type="CDD" id="cd02077">
    <property type="entry name" value="P-type_ATPase_Mg"/>
    <property type="match status" value="1"/>
</dbReference>
<dbReference type="SUPFAM" id="SSF81653">
    <property type="entry name" value="Calcium ATPase, transduction domain A"/>
    <property type="match status" value="1"/>
</dbReference>
<evidence type="ECO:0000313" key="21">
    <source>
        <dbReference type="EMBL" id="SOD22508.1"/>
    </source>
</evidence>
<dbReference type="GO" id="GO:0016887">
    <property type="term" value="F:ATP hydrolysis activity"/>
    <property type="evidence" value="ECO:0007669"/>
    <property type="project" value="InterPro"/>
</dbReference>
<dbReference type="InterPro" id="IPR036412">
    <property type="entry name" value="HAD-like_sf"/>
</dbReference>
<dbReference type="Proteomes" id="UP000219335">
    <property type="component" value="Unassembled WGS sequence"/>
</dbReference>
<dbReference type="RefSeq" id="WP_097107464.1">
    <property type="nucleotide sequence ID" value="NZ_OCMU01000004.1"/>
</dbReference>
<dbReference type="Gene3D" id="3.40.1110.10">
    <property type="entry name" value="Calcium-transporting ATPase, cytoplasmic domain N"/>
    <property type="match status" value="1"/>
</dbReference>
<dbReference type="GO" id="GO:0015444">
    <property type="term" value="F:P-type magnesium transporter activity"/>
    <property type="evidence" value="ECO:0007669"/>
    <property type="project" value="UniProtKB-EC"/>
</dbReference>
<dbReference type="SFLD" id="SFLDF00027">
    <property type="entry name" value="p-type_atpase"/>
    <property type="match status" value="1"/>
</dbReference>
<evidence type="ECO:0000256" key="19">
    <source>
        <dbReference type="SAM" id="Phobius"/>
    </source>
</evidence>
<dbReference type="InterPro" id="IPR001757">
    <property type="entry name" value="P_typ_ATPase"/>
</dbReference>
<feature type="transmembrane region" description="Helical" evidence="19">
    <location>
        <begin position="109"/>
        <end position="126"/>
    </location>
</feature>
<keyword evidence="14 19" id="KW-1133">Transmembrane helix</keyword>
<evidence type="ECO:0000256" key="5">
    <source>
        <dbReference type="ARBA" id="ARBA00013555"/>
    </source>
</evidence>
<dbReference type="PANTHER" id="PTHR42861">
    <property type="entry name" value="CALCIUM-TRANSPORTING ATPASE"/>
    <property type="match status" value="1"/>
</dbReference>
<gene>
    <name evidence="21" type="ORF">SAMN06297164_3488</name>
</gene>
<evidence type="ECO:0000256" key="7">
    <source>
        <dbReference type="ARBA" id="ARBA00022519"/>
    </source>
</evidence>
<protein>
    <recommendedName>
        <fullName evidence="5">Magnesium-transporting ATPase, P-type 1</fullName>
        <ecNumber evidence="4">7.2.2.14</ecNumber>
    </recommendedName>
    <alternativeName>
        <fullName evidence="16">Mg(2+) transport ATPase, P-type 1</fullName>
    </alternativeName>
</protein>
<feature type="transmembrane region" description="Helical" evidence="19">
    <location>
        <begin position="749"/>
        <end position="771"/>
    </location>
</feature>
<dbReference type="InterPro" id="IPR023298">
    <property type="entry name" value="ATPase_P-typ_TM_dom_sf"/>
</dbReference>
<feature type="transmembrane region" description="Helical" evidence="19">
    <location>
        <begin position="300"/>
        <end position="324"/>
    </location>
</feature>
<dbReference type="NCBIfam" id="NF011702">
    <property type="entry name" value="PRK15122.1"/>
    <property type="match status" value="1"/>
</dbReference>
<feature type="transmembrane region" description="Helical" evidence="19">
    <location>
        <begin position="783"/>
        <end position="803"/>
    </location>
</feature>